<evidence type="ECO:0000256" key="1">
    <source>
        <dbReference type="SAM" id="Phobius"/>
    </source>
</evidence>
<gene>
    <name evidence="2" type="ORF">LOC68_07660</name>
</gene>
<protein>
    <submittedName>
        <fullName evidence="2">Uncharacterized protein</fullName>
    </submittedName>
</protein>
<evidence type="ECO:0000313" key="2">
    <source>
        <dbReference type="EMBL" id="MCC9628267.1"/>
    </source>
</evidence>
<keyword evidence="3" id="KW-1185">Reference proteome</keyword>
<dbReference type="RefSeq" id="WP_230217382.1">
    <property type="nucleotide sequence ID" value="NZ_JAJKFT010000004.1"/>
</dbReference>
<keyword evidence="1" id="KW-0812">Transmembrane</keyword>
<feature type="transmembrane region" description="Helical" evidence="1">
    <location>
        <begin position="12"/>
        <end position="33"/>
    </location>
</feature>
<comment type="caution">
    <text evidence="2">The sequence shown here is derived from an EMBL/GenBank/DDBJ whole genome shotgun (WGS) entry which is preliminary data.</text>
</comment>
<feature type="transmembrane region" description="Helical" evidence="1">
    <location>
        <begin position="179"/>
        <end position="204"/>
    </location>
</feature>
<keyword evidence="1" id="KW-1133">Transmembrane helix</keyword>
<dbReference type="EMBL" id="JAJKFT010000004">
    <property type="protein sequence ID" value="MCC9628267.1"/>
    <property type="molecule type" value="Genomic_DNA"/>
</dbReference>
<feature type="transmembrane region" description="Helical" evidence="1">
    <location>
        <begin position="53"/>
        <end position="73"/>
    </location>
</feature>
<proteinExistence type="predicted"/>
<reference evidence="2" key="1">
    <citation type="submission" date="2021-11" db="EMBL/GenBank/DDBJ databases">
        <title>Genome sequence.</title>
        <authorList>
            <person name="Sun Q."/>
        </authorList>
    </citation>
    <scope>NUCLEOTIDE SEQUENCE</scope>
    <source>
        <strain evidence="2">JC732</strain>
    </source>
</reference>
<organism evidence="2 3">
    <name type="scientific">Blastopirellula sediminis</name>
    <dbReference type="NCBI Taxonomy" id="2894196"/>
    <lineage>
        <taxon>Bacteria</taxon>
        <taxon>Pseudomonadati</taxon>
        <taxon>Planctomycetota</taxon>
        <taxon>Planctomycetia</taxon>
        <taxon>Pirellulales</taxon>
        <taxon>Pirellulaceae</taxon>
        <taxon>Blastopirellula</taxon>
    </lineage>
</organism>
<keyword evidence="1" id="KW-0472">Membrane</keyword>
<feature type="transmembrane region" description="Helical" evidence="1">
    <location>
        <begin position="112"/>
        <end position="139"/>
    </location>
</feature>
<evidence type="ECO:0000313" key="3">
    <source>
        <dbReference type="Proteomes" id="UP001139103"/>
    </source>
</evidence>
<sequence length="212" mass="22021">MWWTIGKRVLGVLGILWMTAVGGILGANLLGIIGTQFFATENKDLYVMPWSHAGWYLGTILFFLGAVTGRLRFINGTSLGSSSGGTADESTAQEEKAVAALKAEQVKETSGVLGSAFAGGLAGGVLGLLLGANLLTFWFSLAYSPFAPQQVVSSVEVVHESQPAGSVFKRPIMRSSHPIALYLCLTPVALGVVGGATAAGVIALKYQGETAS</sequence>
<dbReference type="AlphaFoldDB" id="A0A9X1MLU3"/>
<accession>A0A9X1MLU3</accession>
<name>A0A9X1MLU3_9BACT</name>
<dbReference type="Proteomes" id="UP001139103">
    <property type="component" value="Unassembled WGS sequence"/>
</dbReference>